<protein>
    <recommendedName>
        <fullName evidence="8">X8 domain-containing protein</fullName>
    </recommendedName>
</protein>
<feature type="signal peptide" evidence="7">
    <location>
        <begin position="1"/>
        <end position="24"/>
    </location>
</feature>
<evidence type="ECO:0000313" key="9">
    <source>
        <dbReference type="EMBL" id="KAG0499003.1"/>
    </source>
</evidence>
<organism evidence="9 10">
    <name type="scientific">Vanilla planifolia</name>
    <name type="common">Vanilla</name>
    <dbReference type="NCBI Taxonomy" id="51239"/>
    <lineage>
        <taxon>Eukaryota</taxon>
        <taxon>Viridiplantae</taxon>
        <taxon>Streptophyta</taxon>
        <taxon>Embryophyta</taxon>
        <taxon>Tracheophyta</taxon>
        <taxon>Spermatophyta</taxon>
        <taxon>Magnoliopsida</taxon>
        <taxon>Liliopsida</taxon>
        <taxon>Asparagales</taxon>
        <taxon>Orchidaceae</taxon>
        <taxon>Vanilloideae</taxon>
        <taxon>Vanilleae</taxon>
        <taxon>Vanilla</taxon>
    </lineage>
</organism>
<dbReference type="InterPro" id="IPR000490">
    <property type="entry name" value="Glyco_hydro_17"/>
</dbReference>
<comment type="caution">
    <text evidence="9">The sequence shown here is derived from an EMBL/GenBank/DDBJ whole genome shotgun (WGS) entry which is preliminary data.</text>
</comment>
<keyword evidence="5" id="KW-0326">Glycosidase</keyword>
<dbReference type="Gene3D" id="3.20.20.80">
    <property type="entry name" value="Glycosidases"/>
    <property type="match status" value="1"/>
</dbReference>
<evidence type="ECO:0000313" key="10">
    <source>
        <dbReference type="Proteomes" id="UP000636800"/>
    </source>
</evidence>
<reference evidence="9 10" key="1">
    <citation type="journal article" date="2020" name="Nat. Food">
        <title>A phased Vanilla planifolia genome enables genetic improvement of flavour and production.</title>
        <authorList>
            <person name="Hasing T."/>
            <person name="Tang H."/>
            <person name="Brym M."/>
            <person name="Khazi F."/>
            <person name="Huang T."/>
            <person name="Chambers A.H."/>
        </authorList>
    </citation>
    <scope>NUCLEOTIDE SEQUENCE [LARGE SCALE GENOMIC DNA]</scope>
    <source>
        <tissue evidence="9">Leaf</tissue>
    </source>
</reference>
<dbReference type="FunFam" id="3.20.20.80:FF:000008">
    <property type="entry name" value="Glucan endo-1,3-beta-glucosidase 5"/>
    <property type="match status" value="1"/>
</dbReference>
<evidence type="ECO:0000256" key="5">
    <source>
        <dbReference type="ARBA" id="ARBA00023295"/>
    </source>
</evidence>
<keyword evidence="10" id="KW-1185">Reference proteome</keyword>
<dbReference type="PANTHER" id="PTHR32227">
    <property type="entry name" value="GLUCAN ENDO-1,3-BETA-GLUCOSIDASE BG1-RELATED-RELATED"/>
    <property type="match status" value="1"/>
</dbReference>
<dbReference type="SUPFAM" id="SSF51445">
    <property type="entry name" value="(Trans)glycosidases"/>
    <property type="match status" value="1"/>
</dbReference>
<dbReference type="Proteomes" id="UP000636800">
    <property type="component" value="Chromosome 1"/>
</dbReference>
<evidence type="ECO:0000256" key="7">
    <source>
        <dbReference type="SAM" id="SignalP"/>
    </source>
</evidence>
<name>A0A835RY31_VANPL</name>
<dbReference type="EMBL" id="JADCNL010000001">
    <property type="protein sequence ID" value="KAG0499003.1"/>
    <property type="molecule type" value="Genomic_DNA"/>
</dbReference>
<gene>
    <name evidence="9" type="ORF">HPP92_003694</name>
</gene>
<feature type="domain" description="X8" evidence="8">
    <location>
        <begin position="372"/>
        <end position="454"/>
    </location>
</feature>
<evidence type="ECO:0000256" key="3">
    <source>
        <dbReference type="ARBA" id="ARBA00022801"/>
    </source>
</evidence>
<dbReference type="Gene3D" id="1.20.58.1040">
    <property type="match status" value="1"/>
</dbReference>
<evidence type="ECO:0000256" key="1">
    <source>
        <dbReference type="ARBA" id="ARBA00008773"/>
    </source>
</evidence>
<feature type="chain" id="PRO_5032345170" description="X8 domain-containing protein" evidence="7">
    <location>
        <begin position="25"/>
        <end position="491"/>
    </location>
</feature>
<evidence type="ECO:0000256" key="6">
    <source>
        <dbReference type="RuleBase" id="RU004335"/>
    </source>
</evidence>
<dbReference type="GO" id="GO:0004553">
    <property type="term" value="F:hydrolase activity, hydrolyzing O-glycosyl compounds"/>
    <property type="evidence" value="ECO:0007669"/>
    <property type="project" value="InterPro"/>
</dbReference>
<evidence type="ECO:0000256" key="2">
    <source>
        <dbReference type="ARBA" id="ARBA00022729"/>
    </source>
</evidence>
<evidence type="ECO:0000256" key="4">
    <source>
        <dbReference type="ARBA" id="ARBA00023157"/>
    </source>
</evidence>
<dbReference type="AlphaFoldDB" id="A0A835RY31"/>
<accession>A0A835RY31</accession>
<dbReference type="InterPro" id="IPR012946">
    <property type="entry name" value="X8"/>
</dbReference>
<keyword evidence="2 7" id="KW-0732">Signal</keyword>
<dbReference type="SMART" id="SM00768">
    <property type="entry name" value="X8"/>
    <property type="match status" value="1"/>
</dbReference>
<dbReference type="InterPro" id="IPR017853">
    <property type="entry name" value="GH"/>
</dbReference>
<dbReference type="GO" id="GO:0005975">
    <property type="term" value="P:carbohydrate metabolic process"/>
    <property type="evidence" value="ECO:0007669"/>
    <property type="project" value="InterPro"/>
</dbReference>
<keyword evidence="3" id="KW-0378">Hydrolase</keyword>
<keyword evidence="4" id="KW-1015">Disulfide bond</keyword>
<dbReference type="Pfam" id="PF07983">
    <property type="entry name" value="X8"/>
    <property type="match status" value="1"/>
</dbReference>
<dbReference type="InterPro" id="IPR044965">
    <property type="entry name" value="Glyco_hydro_17_plant"/>
</dbReference>
<proteinExistence type="inferred from homology"/>
<evidence type="ECO:0000259" key="8">
    <source>
        <dbReference type="SMART" id="SM00768"/>
    </source>
</evidence>
<comment type="similarity">
    <text evidence="1 6">Belongs to the glycosyl hydrolase 17 family.</text>
</comment>
<dbReference type="OrthoDB" id="8120565at2759"/>
<sequence length="491" mass="53284">MWPDHRESIIFLLFTVALLARLRAAAVGVNWGFSSSHPLPPATVVSGLLRANNISKVKLFDAQPAVLESLAGSGTSVVVGIPNEMIAVLNSSKKAAATWVHDNITRYFHNGGVGNGVHIEYIAIGDEPFLLSYGVQFEPFVVGAAINIHNALVDANLVDRIKIIIPCSSDVYQSNSSLPSTGHFRPDLNRTMFQLLTFLNNVRSPFVLDINPFSSLQQNKNFSMDQLLFRSAAHPLTDGHNKYKNFFDVSIDTLVASLTKAGFGYMDIIVGKVGWPTNGAINASSEAARCFLQGLIEHLDSKIGTPLRPKRPPLETYIFSLLDEDRRSISTGNYERHFGIFTFDGQAKYNVDLGQGSKKLSNAEDVEYLSSRWCVVNNNKELSNASTSALNACAAADCSALSPGGSCNGIGWPGNISYAFNSYYQLHDQSPDSCDFGGLGLITTVNPSVGDCLFAVTLHASFSSSLQGLQTLLWRTSLSAFVSVHLLHLSV</sequence>
<dbReference type="Pfam" id="PF00332">
    <property type="entry name" value="Glyco_hydro_17"/>
    <property type="match status" value="1"/>
</dbReference>